<keyword evidence="13 15" id="KW-0472">Membrane</keyword>
<dbReference type="Gene3D" id="2.60.120.260">
    <property type="entry name" value="Galactose-binding domain-like"/>
    <property type="match status" value="2"/>
</dbReference>
<name>H8L5Y8_FRAAD</name>
<evidence type="ECO:0000256" key="3">
    <source>
        <dbReference type="ARBA" id="ARBA00005186"/>
    </source>
</evidence>
<dbReference type="PANTHER" id="PTHR39083">
    <property type="entry name" value="CYCLIC DI-GMP-BINDING PROTEIN"/>
    <property type="match status" value="1"/>
</dbReference>
<dbReference type="PANTHER" id="PTHR39083:SF1">
    <property type="entry name" value="CYCLIC DI-GMP-BINDING PROTEIN"/>
    <property type="match status" value="1"/>
</dbReference>
<dbReference type="Pfam" id="PF03170">
    <property type="entry name" value="BcsB"/>
    <property type="match status" value="1"/>
</dbReference>
<evidence type="ECO:0000256" key="6">
    <source>
        <dbReference type="ARBA" id="ARBA00021844"/>
    </source>
</evidence>
<dbReference type="UniPathway" id="UPA00694"/>
<evidence type="ECO:0000256" key="1">
    <source>
        <dbReference type="ARBA" id="ARBA00002057"/>
    </source>
</evidence>
<dbReference type="EMBL" id="CP003350">
    <property type="protein sequence ID" value="AFC86731.1"/>
    <property type="molecule type" value="Genomic_DNA"/>
</dbReference>
<dbReference type="AlphaFoldDB" id="H8L5Y8"/>
<dbReference type="RefSeq" id="WP_014403734.1">
    <property type="nucleotide sequence ID" value="NC_017033.1"/>
</dbReference>
<keyword evidence="11 15" id="KW-0135">Cellulose biosynthesis</keyword>
<evidence type="ECO:0000256" key="8">
    <source>
        <dbReference type="ARBA" id="ARBA00022519"/>
    </source>
</evidence>
<evidence type="ECO:0000256" key="10">
    <source>
        <dbReference type="ARBA" id="ARBA00022692"/>
    </source>
</evidence>
<evidence type="ECO:0000313" key="16">
    <source>
        <dbReference type="EMBL" id="AFC86731.1"/>
    </source>
</evidence>
<evidence type="ECO:0000256" key="9">
    <source>
        <dbReference type="ARBA" id="ARBA00022636"/>
    </source>
</evidence>
<keyword evidence="9 15" id="KW-0973">c-di-GMP</keyword>
<evidence type="ECO:0000256" key="4">
    <source>
        <dbReference type="ARBA" id="ARBA00010714"/>
    </source>
</evidence>
<comment type="pathway">
    <text evidence="3 15">Glycan metabolism; bacterial cellulose biosynthesis.</text>
</comment>
<dbReference type="KEGG" id="fau:Fraau_2364"/>
<proteinExistence type="inferred from homology"/>
<evidence type="ECO:0000256" key="13">
    <source>
        <dbReference type="ARBA" id="ARBA00023136"/>
    </source>
</evidence>
<dbReference type="InterPro" id="IPR003920">
    <property type="entry name" value="Cell_synth_B"/>
</dbReference>
<comment type="similarity">
    <text evidence="4 15">Belongs to the AcsB/BcsB family.</text>
</comment>
<comment type="function">
    <text evidence="1 15">Binds the cellulose synthase activator, bis-(3'-5') cyclic diguanylic acid (c-di-GMP).</text>
</comment>
<evidence type="ECO:0000256" key="5">
    <source>
        <dbReference type="ARBA" id="ARBA00011437"/>
    </source>
</evidence>
<evidence type="ECO:0000256" key="11">
    <source>
        <dbReference type="ARBA" id="ARBA00022916"/>
    </source>
</evidence>
<keyword evidence="7 15" id="KW-1003">Cell membrane</keyword>
<accession>H8L5Y8</accession>
<reference evidence="16" key="1">
    <citation type="submission" date="2012-02" db="EMBL/GenBank/DDBJ databases">
        <title>The complete genome of Frateuria aurantia DSM 6220.</title>
        <authorList>
            <consortium name="US DOE Joint Genome Institute (JGI-PGF)"/>
            <person name="Lucas S."/>
            <person name="Copeland A."/>
            <person name="Lapidus A."/>
            <person name="Glavina del Rio T."/>
            <person name="Dalin E."/>
            <person name="Tice H."/>
            <person name="Bruce D."/>
            <person name="Goodwin L."/>
            <person name="Pitluck S."/>
            <person name="Peters L."/>
            <person name="Ovchinnikova G."/>
            <person name="Teshima H."/>
            <person name="Kyrpides N."/>
            <person name="Mavromatis K."/>
            <person name="Ivanova N."/>
            <person name="Brettin T."/>
            <person name="Detter J.C."/>
            <person name="Han C."/>
            <person name="Larimer F."/>
            <person name="Land M."/>
            <person name="Hauser L."/>
            <person name="Markowitz V."/>
            <person name="Cheng J.-F."/>
            <person name="Hugenholtz P."/>
            <person name="Woyke T."/>
            <person name="Wu D."/>
            <person name="Brambilla E."/>
            <person name="Klenk H.-P."/>
            <person name="Eisen J.A."/>
        </authorList>
    </citation>
    <scope>NUCLEOTIDE SEQUENCE</scope>
    <source>
        <strain evidence="16">DSM 6220</strain>
    </source>
</reference>
<evidence type="ECO:0000256" key="7">
    <source>
        <dbReference type="ARBA" id="ARBA00022475"/>
    </source>
</evidence>
<dbReference type="InterPro" id="IPR018513">
    <property type="entry name" value="Cell_synthase_bac"/>
</dbReference>
<dbReference type="PRINTS" id="PR01440">
    <property type="entry name" value="CELLSNTHASEB"/>
</dbReference>
<evidence type="ECO:0000256" key="14">
    <source>
        <dbReference type="ARBA" id="ARBA00033444"/>
    </source>
</evidence>
<keyword evidence="17" id="KW-1185">Reference proteome</keyword>
<evidence type="ECO:0000256" key="15">
    <source>
        <dbReference type="RuleBase" id="RU365021"/>
    </source>
</evidence>
<evidence type="ECO:0000313" key="17">
    <source>
        <dbReference type="Proteomes" id="UP000005234"/>
    </source>
</evidence>
<comment type="subunit">
    <text evidence="5 15">Tightly associated with the cellulose synthase catalytic subunit.</text>
</comment>
<dbReference type="STRING" id="767434.Fraau_2364"/>
<gene>
    <name evidence="16" type="ordered locus">Fraau_2364</name>
</gene>
<dbReference type="GO" id="GO:0006011">
    <property type="term" value="P:UDP-alpha-D-glucose metabolic process"/>
    <property type="evidence" value="ECO:0007669"/>
    <property type="project" value="InterPro"/>
</dbReference>
<evidence type="ECO:0000256" key="2">
    <source>
        <dbReference type="ARBA" id="ARBA00004377"/>
    </source>
</evidence>
<dbReference type="GO" id="GO:0030244">
    <property type="term" value="P:cellulose biosynthetic process"/>
    <property type="evidence" value="ECO:0007669"/>
    <property type="project" value="UniProtKB-KW"/>
</dbReference>
<keyword evidence="8 15" id="KW-0997">Cell inner membrane</keyword>
<dbReference type="GO" id="GO:0005886">
    <property type="term" value="C:plasma membrane"/>
    <property type="evidence" value="ECO:0007669"/>
    <property type="project" value="UniProtKB-SubCell"/>
</dbReference>
<protein>
    <recommendedName>
        <fullName evidence="6 15">Cyclic di-GMP-binding protein</fullName>
    </recommendedName>
    <alternativeName>
        <fullName evidence="14 15">Cellulose synthase regulatory subunit</fullName>
    </alternativeName>
</protein>
<comment type="subcellular location">
    <subcellularLocation>
        <location evidence="2">Cell inner membrane</location>
        <topology evidence="2">Single-pass membrane protein</topology>
    </subcellularLocation>
</comment>
<dbReference type="eggNOG" id="COG1215">
    <property type="taxonomic scope" value="Bacteria"/>
</dbReference>
<evidence type="ECO:0000256" key="12">
    <source>
        <dbReference type="ARBA" id="ARBA00022989"/>
    </source>
</evidence>
<keyword evidence="12 15" id="KW-1133">Transmembrane helix</keyword>
<feature type="transmembrane region" description="Helical" evidence="15">
    <location>
        <begin position="723"/>
        <end position="744"/>
    </location>
</feature>
<dbReference type="Proteomes" id="UP000005234">
    <property type="component" value="Chromosome"/>
</dbReference>
<keyword evidence="10 15" id="KW-0812">Transmembrane</keyword>
<sequence>MLGLAITSACPLQATPLPLKKPAAPVAAASTQATPVVTDIDWQQTQSFAQLGQNGDLMLSGLAPDGTINFMLRRDRVGTQASLKLDLTPSPALLPGLSQLQIFLNDQLAEVIPFRTEDLGRHILRQITLDPKLLANFNHLRFHLIGHYTNSCEYPAHTSLWLALGQNSELQLAGSSLDMRNDLAFLPLPFFDPEGGRRLNLPVVLPDQPGALQIQASAVAGSYFAQHLGWWRSSHLQAMYGRLPAEGNAVVLMDNAQRQSLFPDLPPVDTPTIEMLDRPDRLPGKILLLTGRDDAQVLIAAQTLASGNVQFRGSQVRIDSFQLPPRRQPYDAPTWVQTRHPVHFGELVTAPYQLQASGTESPEVNLSLNLPPDLFVWGDAGIPMKLHTRVSPPPAHDQPSWLEVKVNNQIMATLGVPDSDHTSFMSRLRIPLVNRLGELDRSVPIPALEIGSRNLMQFRFDINAQPSGAGGNPCVPVSLPLIQAEVLKDSSLDLSGYQHYIGLPNLSVFAQSGFPFSRQADLADTIAVMPPHPSEADTTLLLSAVAAITSETGYPALRLQVSTDFDAASRLDADLLVIGAGTGHLEGKMPVELQLDGNHSRLRGGQPGSAIRAEGQAAQGAMSSLGDAGTSSITASGAIAGVVQMQAPHHPQRSIVVLEASPGSGQSLLQGVLDDPTQRTELRGSATILRDSGASPQFTGVHYYIGHLSWWALLWFHFSNHPLVLGSLAALLTLMVAGLLWRVLRWQARRRLEGHD</sequence>
<dbReference type="HOGENOM" id="CLU_003556_1_1_6"/>
<organism evidence="16 17">
    <name type="scientific">Frateuria aurantia (strain ATCC 33424 / DSM 6220 / KCTC 2777 / LMG 1558 / NBRC 3245 / NCIMB 13370)</name>
    <name type="common">Acetobacter aurantius</name>
    <dbReference type="NCBI Taxonomy" id="767434"/>
    <lineage>
        <taxon>Bacteria</taxon>
        <taxon>Pseudomonadati</taxon>
        <taxon>Pseudomonadota</taxon>
        <taxon>Gammaproteobacteria</taxon>
        <taxon>Lysobacterales</taxon>
        <taxon>Rhodanobacteraceae</taxon>
        <taxon>Frateuria</taxon>
    </lineage>
</organism>